<feature type="region of interest" description="Disordered" evidence="1">
    <location>
        <begin position="1"/>
        <end position="31"/>
    </location>
</feature>
<reference evidence="2" key="1">
    <citation type="submission" date="2016-12" db="EMBL/GenBank/DDBJ databases">
        <authorList>
            <person name="Moulin L."/>
        </authorList>
    </citation>
    <scope>NUCLEOTIDE SEQUENCE [LARGE SCALE GENOMIC DNA]</scope>
    <source>
        <strain evidence="2">STM 7183</strain>
    </source>
</reference>
<organism evidence="2 3">
    <name type="scientific">Paraburkholderia piptadeniae</name>
    <dbReference type="NCBI Taxonomy" id="1701573"/>
    <lineage>
        <taxon>Bacteria</taxon>
        <taxon>Pseudomonadati</taxon>
        <taxon>Pseudomonadota</taxon>
        <taxon>Betaproteobacteria</taxon>
        <taxon>Burkholderiales</taxon>
        <taxon>Burkholderiaceae</taxon>
        <taxon>Paraburkholderia</taxon>
    </lineage>
</organism>
<dbReference type="Proteomes" id="UP000195569">
    <property type="component" value="Unassembled WGS sequence"/>
</dbReference>
<feature type="compositionally biased region" description="Basic and acidic residues" evidence="1">
    <location>
        <begin position="21"/>
        <end position="31"/>
    </location>
</feature>
<gene>
    <name evidence="2" type="ORF">BN2476_630140</name>
</gene>
<evidence type="ECO:0000256" key="1">
    <source>
        <dbReference type="SAM" id="MobiDB-lite"/>
    </source>
</evidence>
<evidence type="ECO:0000313" key="3">
    <source>
        <dbReference type="Proteomes" id="UP000195569"/>
    </source>
</evidence>
<evidence type="ECO:0000313" key="2">
    <source>
        <dbReference type="EMBL" id="SIT48361.1"/>
    </source>
</evidence>
<protein>
    <submittedName>
        <fullName evidence="2">Uncharacterized protein</fullName>
    </submittedName>
</protein>
<dbReference type="EMBL" id="CYGY02000063">
    <property type="protein sequence ID" value="SIT48361.1"/>
    <property type="molecule type" value="Genomic_DNA"/>
</dbReference>
<feature type="compositionally biased region" description="Polar residues" evidence="1">
    <location>
        <begin position="1"/>
        <end position="20"/>
    </location>
</feature>
<proteinExistence type="predicted"/>
<name>A0A1N7SLQ6_9BURK</name>
<dbReference type="AlphaFoldDB" id="A0A1N7SLQ6"/>
<keyword evidence="3" id="KW-1185">Reference proteome</keyword>
<accession>A0A1N7SLQ6</accession>
<comment type="caution">
    <text evidence="2">The sequence shown here is derived from an EMBL/GenBank/DDBJ whole genome shotgun (WGS) entry which is preliminary data.</text>
</comment>
<sequence length="59" mass="6532">MSFSFSTRRQNQGSRCTLGQTKREPDDWLGGDRHKGGVTLLQAIERNIGTCHLDAKGEA</sequence>